<accession>A0A0J1CVQ0</accession>
<dbReference type="AlphaFoldDB" id="A0A0J1CVQ0"/>
<keyword evidence="3" id="KW-1185">Reference proteome</keyword>
<evidence type="ECO:0000313" key="3">
    <source>
        <dbReference type="Proteomes" id="UP000035963"/>
    </source>
</evidence>
<keyword evidence="1" id="KW-0732">Signal</keyword>
<name>A0A0J1CVQ0_9BURK</name>
<comment type="caution">
    <text evidence="2">The sequence shown here is derived from an EMBL/GenBank/DDBJ whole genome shotgun (WGS) entry which is preliminary data.</text>
</comment>
<dbReference type="Proteomes" id="UP000035963">
    <property type="component" value="Unassembled WGS sequence"/>
</dbReference>
<organism evidence="2 3">
    <name type="scientific">Caballeronia mineralivorans PML1(12)</name>
    <dbReference type="NCBI Taxonomy" id="908627"/>
    <lineage>
        <taxon>Bacteria</taxon>
        <taxon>Pseudomonadati</taxon>
        <taxon>Pseudomonadota</taxon>
        <taxon>Betaproteobacteria</taxon>
        <taxon>Burkholderiales</taxon>
        <taxon>Burkholderiaceae</taxon>
        <taxon>Caballeronia</taxon>
    </lineage>
</organism>
<dbReference type="OrthoDB" id="9081860at2"/>
<dbReference type="EMBL" id="AEJF01000121">
    <property type="protein sequence ID" value="KLU24655.1"/>
    <property type="molecule type" value="Genomic_DNA"/>
</dbReference>
<sequence length="238" mass="25722">MKPQLCVCALALVTGVLSLTPFVAVHADPMMRNPGASKSKTADMRRRAREAPFAFRGISLGMTLDDFQAGATVRATPIDSVPVCETDVIAGSLGMSLKTRESLTVACRWAHQRANGWAVSQAVVDGVPAQDHMLRFARASGQTTFRLYEMSFVIDEGTAADLRHALADRYGAPRASAQPSASTSSTLPVYEWENAVSSITLRFLPATRNATLVYLLKASDAWVKSVDQQWRTSSVDAS</sequence>
<evidence type="ECO:0000256" key="1">
    <source>
        <dbReference type="SAM" id="SignalP"/>
    </source>
</evidence>
<dbReference type="PATRIC" id="fig|908627.4.peg.4302"/>
<feature type="signal peptide" evidence="1">
    <location>
        <begin position="1"/>
        <end position="27"/>
    </location>
</feature>
<dbReference type="RefSeq" id="WP_047848263.1">
    <property type="nucleotide sequence ID" value="NZ_AEJF01000121.1"/>
</dbReference>
<evidence type="ECO:0000313" key="2">
    <source>
        <dbReference type="EMBL" id="KLU24655.1"/>
    </source>
</evidence>
<feature type="chain" id="PRO_5005249203" evidence="1">
    <location>
        <begin position="28"/>
        <end position="238"/>
    </location>
</feature>
<reference evidence="2 3" key="1">
    <citation type="journal article" date="2015" name="Genome Announc.">
        <title>Draft Genome Sequence of Burkholderia sp. Strain PML1(12), an Ectomycorrhizosphere-Inhabiting Bacterium with Effective Mineral-Weathering Ability.</title>
        <authorList>
            <person name="Uroz S."/>
            <person name="Oger P."/>
        </authorList>
    </citation>
    <scope>NUCLEOTIDE SEQUENCE [LARGE SCALE GENOMIC DNA]</scope>
    <source>
        <strain evidence="3">PML1(12)</strain>
    </source>
</reference>
<protein>
    <submittedName>
        <fullName evidence="2">Uncharacterized protein</fullName>
    </submittedName>
</protein>
<gene>
    <name evidence="2" type="ORF">EOS_19225</name>
</gene>
<proteinExistence type="predicted"/>